<keyword evidence="5" id="KW-1185">Reference proteome</keyword>
<protein>
    <recommendedName>
        <fullName evidence="3">TPM domain-containing protein</fullName>
    </recommendedName>
</protein>
<sequence>MTLAATTRTLLTAVALVCSLFAAAGPVAVPALTARVTDLTDTLDAGQRAALEQKLQAFEAKKGSQLALLIVPTTGDDSIEQYGMRVVEQWKLGRKKVDDGALLIVARNDRSLRIEVGYGLEGALNDATAKRIISEIIVPHFRDGDFYAGIDAGIDSMMAVIDGEPLPAPQAPRGENGGGGLDLLVFAVVPVFVLGGLLRSMLGRLPAALLLGAGTAAVFEWLFATPLLLTLGAGALSFVLTLLGIVGTGGGFGGGGFGGGGGRGGGFGGGGGGFGGGGASGKW</sequence>
<dbReference type="PANTHER" id="PTHR30373">
    <property type="entry name" value="UPF0603 PROTEIN YGCG"/>
    <property type="match status" value="1"/>
</dbReference>
<proteinExistence type="predicted"/>
<evidence type="ECO:0000256" key="2">
    <source>
        <dbReference type="SAM" id="SignalP"/>
    </source>
</evidence>
<feature type="transmembrane region" description="Helical" evidence="1">
    <location>
        <begin position="205"/>
        <end position="223"/>
    </location>
</feature>
<dbReference type="RefSeq" id="WP_107889053.1">
    <property type="nucleotide sequence ID" value="NZ_CP028519.1"/>
</dbReference>
<reference evidence="4 5" key="1">
    <citation type="submission" date="2018-04" db="EMBL/GenBank/DDBJ databases">
        <title>Denitrifier Microvirgula.</title>
        <authorList>
            <person name="Anderson E."/>
            <person name="Jang J."/>
            <person name="Ishii S."/>
        </authorList>
    </citation>
    <scope>NUCLEOTIDE SEQUENCE [LARGE SCALE GENOMIC DNA]</scope>
    <source>
        <strain evidence="4 5">BE2.4</strain>
    </source>
</reference>
<dbReference type="EMBL" id="CP028519">
    <property type="protein sequence ID" value="AVY93886.1"/>
    <property type="molecule type" value="Genomic_DNA"/>
</dbReference>
<organism evidence="4 5">
    <name type="scientific">Microvirgula aerodenitrificans</name>
    <dbReference type="NCBI Taxonomy" id="57480"/>
    <lineage>
        <taxon>Bacteria</taxon>
        <taxon>Pseudomonadati</taxon>
        <taxon>Pseudomonadota</taxon>
        <taxon>Betaproteobacteria</taxon>
        <taxon>Neisseriales</taxon>
        <taxon>Aquaspirillaceae</taxon>
        <taxon>Microvirgula</taxon>
    </lineage>
</organism>
<feature type="chain" id="PRO_5015423833" description="TPM domain-containing protein" evidence="2">
    <location>
        <begin position="25"/>
        <end position="283"/>
    </location>
</feature>
<feature type="transmembrane region" description="Helical" evidence="1">
    <location>
        <begin position="229"/>
        <end position="253"/>
    </location>
</feature>
<evidence type="ECO:0000256" key="1">
    <source>
        <dbReference type="SAM" id="Phobius"/>
    </source>
</evidence>
<name>A0A2S0P954_9NEIS</name>
<dbReference type="AlphaFoldDB" id="A0A2S0P954"/>
<dbReference type="KEGG" id="maer:DAI18_07385"/>
<evidence type="ECO:0000259" key="3">
    <source>
        <dbReference type="Pfam" id="PF04536"/>
    </source>
</evidence>
<gene>
    <name evidence="4" type="ORF">DAI18_07385</name>
</gene>
<dbReference type="OrthoDB" id="9810918at2"/>
<dbReference type="STRING" id="1122240.GCA_000620105_02464"/>
<dbReference type="PANTHER" id="PTHR30373:SF2">
    <property type="entry name" value="UPF0603 PROTEIN YGCG"/>
    <property type="match status" value="1"/>
</dbReference>
<evidence type="ECO:0000313" key="5">
    <source>
        <dbReference type="Proteomes" id="UP000244173"/>
    </source>
</evidence>
<dbReference type="Pfam" id="PF04536">
    <property type="entry name" value="TPM_phosphatase"/>
    <property type="match status" value="1"/>
</dbReference>
<keyword evidence="1" id="KW-0812">Transmembrane</keyword>
<dbReference type="Gene3D" id="3.10.310.50">
    <property type="match status" value="1"/>
</dbReference>
<dbReference type="InterPro" id="IPR007621">
    <property type="entry name" value="TPM_dom"/>
</dbReference>
<evidence type="ECO:0000313" key="4">
    <source>
        <dbReference type="EMBL" id="AVY93886.1"/>
    </source>
</evidence>
<keyword evidence="2" id="KW-0732">Signal</keyword>
<feature type="signal peptide" evidence="2">
    <location>
        <begin position="1"/>
        <end position="24"/>
    </location>
</feature>
<feature type="domain" description="TPM" evidence="3">
    <location>
        <begin position="36"/>
        <end position="159"/>
    </location>
</feature>
<dbReference type="Proteomes" id="UP000244173">
    <property type="component" value="Chromosome"/>
</dbReference>
<keyword evidence="1" id="KW-1133">Transmembrane helix</keyword>
<feature type="transmembrane region" description="Helical" evidence="1">
    <location>
        <begin position="179"/>
        <end position="198"/>
    </location>
</feature>
<accession>A0A2S0P954</accession>
<keyword evidence="1" id="KW-0472">Membrane</keyword>